<evidence type="ECO:0000313" key="1">
    <source>
        <dbReference type="EMBL" id="KAF2488768.1"/>
    </source>
</evidence>
<sequence>MEWNNAKVHDILALNKFAMQAAKLGDSITADYVPSCGKRLFSKEAVATFASIGELRVLIATVPSLSGLRGREACVKSIVHTSFNKKKVAVTPFLPYFAREEPPVFCKRDYKISTRVLVLKLHSFASSWSKRWQQKGRFYVLVFGVHVARELVCTAWGAGVHLAMDVTFGFGDYNCIIGSKAVTTLM</sequence>
<name>A0A6A6Q8J2_9PEZI</name>
<proteinExistence type="predicted"/>
<gene>
    <name evidence="1" type="ORF">BU16DRAFT_545210</name>
</gene>
<organism evidence="1 2">
    <name type="scientific">Lophium mytilinum</name>
    <dbReference type="NCBI Taxonomy" id="390894"/>
    <lineage>
        <taxon>Eukaryota</taxon>
        <taxon>Fungi</taxon>
        <taxon>Dikarya</taxon>
        <taxon>Ascomycota</taxon>
        <taxon>Pezizomycotina</taxon>
        <taxon>Dothideomycetes</taxon>
        <taxon>Pleosporomycetidae</taxon>
        <taxon>Mytilinidiales</taxon>
        <taxon>Mytilinidiaceae</taxon>
        <taxon>Lophium</taxon>
    </lineage>
</organism>
<dbReference type="OrthoDB" id="4789692at2759"/>
<dbReference type="EMBL" id="MU004201">
    <property type="protein sequence ID" value="KAF2488768.1"/>
    <property type="molecule type" value="Genomic_DNA"/>
</dbReference>
<accession>A0A6A6Q8J2</accession>
<reference evidence="1" key="1">
    <citation type="journal article" date="2020" name="Stud. Mycol.">
        <title>101 Dothideomycetes genomes: a test case for predicting lifestyles and emergence of pathogens.</title>
        <authorList>
            <person name="Haridas S."/>
            <person name="Albert R."/>
            <person name="Binder M."/>
            <person name="Bloem J."/>
            <person name="Labutti K."/>
            <person name="Salamov A."/>
            <person name="Andreopoulos B."/>
            <person name="Baker S."/>
            <person name="Barry K."/>
            <person name="Bills G."/>
            <person name="Bluhm B."/>
            <person name="Cannon C."/>
            <person name="Castanera R."/>
            <person name="Culley D."/>
            <person name="Daum C."/>
            <person name="Ezra D."/>
            <person name="Gonzalez J."/>
            <person name="Henrissat B."/>
            <person name="Kuo A."/>
            <person name="Liang C."/>
            <person name="Lipzen A."/>
            <person name="Lutzoni F."/>
            <person name="Magnuson J."/>
            <person name="Mondo S."/>
            <person name="Nolan M."/>
            <person name="Ohm R."/>
            <person name="Pangilinan J."/>
            <person name="Park H.-J."/>
            <person name="Ramirez L."/>
            <person name="Alfaro M."/>
            <person name="Sun H."/>
            <person name="Tritt A."/>
            <person name="Yoshinaga Y."/>
            <person name="Zwiers L.-H."/>
            <person name="Turgeon B."/>
            <person name="Goodwin S."/>
            <person name="Spatafora J."/>
            <person name="Crous P."/>
            <person name="Grigoriev I."/>
        </authorList>
    </citation>
    <scope>NUCLEOTIDE SEQUENCE</scope>
    <source>
        <strain evidence="1">CBS 269.34</strain>
    </source>
</reference>
<dbReference type="AlphaFoldDB" id="A0A6A6Q8J2"/>
<keyword evidence="2" id="KW-1185">Reference proteome</keyword>
<dbReference type="Proteomes" id="UP000799750">
    <property type="component" value="Unassembled WGS sequence"/>
</dbReference>
<protein>
    <submittedName>
        <fullName evidence="1">Uncharacterized protein</fullName>
    </submittedName>
</protein>
<evidence type="ECO:0000313" key="2">
    <source>
        <dbReference type="Proteomes" id="UP000799750"/>
    </source>
</evidence>